<feature type="compositionally biased region" description="Polar residues" evidence="10">
    <location>
        <begin position="300"/>
        <end position="312"/>
    </location>
</feature>
<comment type="pathway">
    <text evidence="2">Protein modification; protein ubiquitination.</text>
</comment>
<dbReference type="Proteomes" id="UP001345219">
    <property type="component" value="Chromosome 24"/>
</dbReference>
<dbReference type="Pfam" id="PF13639">
    <property type="entry name" value="zf-RING_2"/>
    <property type="match status" value="1"/>
</dbReference>
<evidence type="ECO:0000256" key="2">
    <source>
        <dbReference type="ARBA" id="ARBA00004906"/>
    </source>
</evidence>
<dbReference type="SMART" id="SM00184">
    <property type="entry name" value="RING"/>
    <property type="match status" value="1"/>
</dbReference>
<protein>
    <recommendedName>
        <fullName evidence="3">RING-type E3 ubiquitin transferase</fullName>
        <ecNumber evidence="3">2.3.2.27</ecNumber>
    </recommendedName>
</protein>
<evidence type="ECO:0000313" key="12">
    <source>
        <dbReference type="EMBL" id="KAK4770988.1"/>
    </source>
</evidence>
<keyword evidence="4" id="KW-0808">Transferase</keyword>
<sequence length="602" mass="65682">MQGHRTTIGSLSDFFNLEHGSSSSNIANTWSDVSVNGDSENLLAPTISIDFMNDPLFNGRGYDLSNDNIFSVGQSSRSMEFPVNPDVDSGFLGHVNEDSPLVERPGSFKSIAANNQLQQSPNSYQPEPFAGSSGSRLILGGENEGGNRGPIDGRLLPCKRKSYEEHLGQSSRSSGYNQDAESSHYPGAYLGYSSATNGSFGISERAQPRLHLGARGASSLSSERLPRNIRSRVNASGQHSLGSSINSELVGSDLGLLLCQESSSSGMNSQAHPPEVHFPAFPLGVGEPQQYSVAGDGNSRETVNSNSRNTLENHPMSIPSGESRAHGQTRTSSAGSIRIPRSITRPLQTGTSSSIQPPISHRQMQYPRRLSEYVRRSLSAVISAPEGGPNNHSMLISGQLSPSQDMIISSRRGNASNHDRNLLPLRSSYWRDRQGEEGVPGIPHSVRGFAPAGEGRRRLASEIRGVLDMMRRGQALHLEEYMILDHSMLFGVADTHDRHRDMRLDVDNMTYEELLALEERIGNVSTGLSEETISMLLKQRKCVISLDAQSETEPCCICQEEYSDGEDLGSLECGHEFHIDCIKQWLMHKNLCPICKTTGLST</sequence>
<evidence type="ECO:0000256" key="10">
    <source>
        <dbReference type="SAM" id="MobiDB-lite"/>
    </source>
</evidence>
<dbReference type="InterPro" id="IPR013083">
    <property type="entry name" value="Znf_RING/FYVE/PHD"/>
</dbReference>
<evidence type="ECO:0000256" key="4">
    <source>
        <dbReference type="ARBA" id="ARBA00022679"/>
    </source>
</evidence>
<dbReference type="PANTHER" id="PTHR22937">
    <property type="entry name" value="E3 UBIQUITIN-PROTEIN LIGASE RNF165"/>
    <property type="match status" value="1"/>
</dbReference>
<comment type="catalytic activity">
    <reaction evidence="1">
        <text>S-ubiquitinyl-[E2 ubiquitin-conjugating enzyme]-L-cysteine + [acceptor protein]-L-lysine = [E2 ubiquitin-conjugating enzyme]-L-cysteine + N(6)-ubiquitinyl-[acceptor protein]-L-lysine.</text>
        <dbReference type="EC" id="2.3.2.27"/>
    </reaction>
</comment>
<dbReference type="FunFam" id="3.30.40.10:FF:000309">
    <property type="entry name" value="E3 ubiquitin-protein ligase MBR2"/>
    <property type="match status" value="1"/>
</dbReference>
<proteinExistence type="predicted"/>
<dbReference type="AlphaFoldDB" id="A0AAN7QN84"/>
<accession>A0AAN7QN84</accession>
<evidence type="ECO:0000313" key="13">
    <source>
        <dbReference type="Proteomes" id="UP001345219"/>
    </source>
</evidence>
<evidence type="ECO:0000256" key="7">
    <source>
        <dbReference type="ARBA" id="ARBA00022786"/>
    </source>
</evidence>
<keyword evidence="8" id="KW-0862">Zinc</keyword>
<dbReference type="GO" id="GO:0061630">
    <property type="term" value="F:ubiquitin protein ligase activity"/>
    <property type="evidence" value="ECO:0007669"/>
    <property type="project" value="UniProtKB-EC"/>
</dbReference>
<evidence type="ECO:0000256" key="8">
    <source>
        <dbReference type="ARBA" id="ARBA00022833"/>
    </source>
</evidence>
<dbReference type="InterPro" id="IPR001841">
    <property type="entry name" value="Znf_RING"/>
</dbReference>
<dbReference type="PANTHER" id="PTHR22937:SF163">
    <property type="entry name" value="RING-TYPE E3 UBIQUITIN TRANSFERASE"/>
    <property type="match status" value="1"/>
</dbReference>
<gene>
    <name evidence="12" type="ORF">SAY87_031520</name>
</gene>
<dbReference type="PROSITE" id="PS50089">
    <property type="entry name" value="ZF_RING_2"/>
    <property type="match status" value="1"/>
</dbReference>
<evidence type="ECO:0000256" key="1">
    <source>
        <dbReference type="ARBA" id="ARBA00000900"/>
    </source>
</evidence>
<dbReference type="InterPro" id="IPR045191">
    <property type="entry name" value="MBR1/2-like"/>
</dbReference>
<keyword evidence="6 9" id="KW-0863">Zinc-finger</keyword>
<feature type="compositionally biased region" description="Polar residues" evidence="10">
    <location>
        <begin position="326"/>
        <end position="335"/>
    </location>
</feature>
<feature type="domain" description="RING-type" evidence="11">
    <location>
        <begin position="555"/>
        <end position="596"/>
    </location>
</feature>
<feature type="region of interest" description="Disordered" evidence="10">
    <location>
        <begin position="287"/>
        <end position="337"/>
    </location>
</feature>
<organism evidence="12 13">
    <name type="scientific">Trapa incisa</name>
    <dbReference type="NCBI Taxonomy" id="236973"/>
    <lineage>
        <taxon>Eukaryota</taxon>
        <taxon>Viridiplantae</taxon>
        <taxon>Streptophyta</taxon>
        <taxon>Embryophyta</taxon>
        <taxon>Tracheophyta</taxon>
        <taxon>Spermatophyta</taxon>
        <taxon>Magnoliopsida</taxon>
        <taxon>eudicotyledons</taxon>
        <taxon>Gunneridae</taxon>
        <taxon>Pentapetalae</taxon>
        <taxon>rosids</taxon>
        <taxon>malvids</taxon>
        <taxon>Myrtales</taxon>
        <taxon>Lythraceae</taxon>
        <taxon>Trapa</taxon>
    </lineage>
</organism>
<evidence type="ECO:0000256" key="9">
    <source>
        <dbReference type="PROSITE-ProRule" id="PRU00175"/>
    </source>
</evidence>
<comment type="caution">
    <text evidence="12">The sequence shown here is derived from an EMBL/GenBank/DDBJ whole genome shotgun (WGS) entry which is preliminary data.</text>
</comment>
<dbReference type="Gene3D" id="3.30.40.10">
    <property type="entry name" value="Zinc/RING finger domain, C3HC4 (zinc finger)"/>
    <property type="match status" value="1"/>
</dbReference>
<keyword evidence="5" id="KW-0479">Metal-binding</keyword>
<dbReference type="GO" id="GO:0043161">
    <property type="term" value="P:proteasome-mediated ubiquitin-dependent protein catabolic process"/>
    <property type="evidence" value="ECO:0007669"/>
    <property type="project" value="UniProtKB-ARBA"/>
</dbReference>
<keyword evidence="13" id="KW-1185">Reference proteome</keyword>
<dbReference type="GO" id="GO:0010228">
    <property type="term" value="P:vegetative to reproductive phase transition of meristem"/>
    <property type="evidence" value="ECO:0007669"/>
    <property type="project" value="UniProtKB-ARBA"/>
</dbReference>
<dbReference type="GO" id="GO:0008270">
    <property type="term" value="F:zinc ion binding"/>
    <property type="evidence" value="ECO:0007669"/>
    <property type="project" value="UniProtKB-KW"/>
</dbReference>
<evidence type="ECO:0000256" key="5">
    <source>
        <dbReference type="ARBA" id="ARBA00022723"/>
    </source>
</evidence>
<evidence type="ECO:0000256" key="6">
    <source>
        <dbReference type="ARBA" id="ARBA00022771"/>
    </source>
</evidence>
<evidence type="ECO:0000256" key="3">
    <source>
        <dbReference type="ARBA" id="ARBA00012483"/>
    </source>
</evidence>
<dbReference type="EC" id="2.3.2.27" evidence="3"/>
<name>A0AAN7QN84_9MYRT</name>
<evidence type="ECO:0000259" key="11">
    <source>
        <dbReference type="PROSITE" id="PS50089"/>
    </source>
</evidence>
<dbReference type="EMBL" id="JAXIOK010000005">
    <property type="protein sequence ID" value="KAK4770988.1"/>
    <property type="molecule type" value="Genomic_DNA"/>
</dbReference>
<reference evidence="12 13" key="1">
    <citation type="journal article" date="2023" name="Hortic Res">
        <title>Pangenome of water caltrop reveals structural variations and asymmetric subgenome divergence after allopolyploidization.</title>
        <authorList>
            <person name="Zhang X."/>
            <person name="Chen Y."/>
            <person name="Wang L."/>
            <person name="Yuan Y."/>
            <person name="Fang M."/>
            <person name="Shi L."/>
            <person name="Lu R."/>
            <person name="Comes H.P."/>
            <person name="Ma Y."/>
            <person name="Chen Y."/>
            <person name="Huang G."/>
            <person name="Zhou Y."/>
            <person name="Zheng Z."/>
            <person name="Qiu Y."/>
        </authorList>
    </citation>
    <scope>NUCLEOTIDE SEQUENCE [LARGE SCALE GENOMIC DNA]</scope>
    <source>
        <tissue evidence="12">Roots</tissue>
    </source>
</reference>
<dbReference type="SUPFAM" id="SSF57850">
    <property type="entry name" value="RING/U-box"/>
    <property type="match status" value="1"/>
</dbReference>
<keyword evidence="7" id="KW-0833">Ubl conjugation pathway</keyword>